<dbReference type="InterPro" id="IPR050456">
    <property type="entry name" value="DeoC/FbaB_aldolase"/>
</dbReference>
<proteinExistence type="predicted"/>
<dbReference type="PANTHER" id="PTHR47916">
    <property type="entry name" value="FRUCTOSE-BISPHOSPHATE ALDOLASE CLASS 1"/>
    <property type="match status" value="1"/>
</dbReference>
<feature type="non-terminal residue" evidence="1">
    <location>
        <position position="1"/>
    </location>
</feature>
<evidence type="ECO:0008006" key="2">
    <source>
        <dbReference type="Google" id="ProtNLM"/>
    </source>
</evidence>
<dbReference type="PANTHER" id="PTHR47916:SF1">
    <property type="entry name" value="3-HYDROXY-5-PHOSPHONOOXYPENTANE-2,4-DIONE THIOLASE"/>
    <property type="match status" value="1"/>
</dbReference>
<dbReference type="SUPFAM" id="SSF51569">
    <property type="entry name" value="Aldolase"/>
    <property type="match status" value="1"/>
</dbReference>
<evidence type="ECO:0000313" key="1">
    <source>
        <dbReference type="EMBL" id="KKK61282.1"/>
    </source>
</evidence>
<sequence length="76" mass="7929">VVQGCSMPVVIAGGAKMDSDEDIFKMVDGALKAGAGGVSIGRNAFQHEKPDKMIEALCKMVHNNTGVEDAVAILKN</sequence>
<comment type="caution">
    <text evidence="1">The sequence shown here is derived from an EMBL/GenBank/DDBJ whole genome shotgun (WGS) entry which is preliminary data.</text>
</comment>
<reference evidence="1" key="1">
    <citation type="journal article" date="2015" name="Nature">
        <title>Complex archaea that bridge the gap between prokaryotes and eukaryotes.</title>
        <authorList>
            <person name="Spang A."/>
            <person name="Saw J.H."/>
            <person name="Jorgensen S.L."/>
            <person name="Zaremba-Niedzwiedzka K."/>
            <person name="Martijn J."/>
            <person name="Lind A.E."/>
            <person name="van Eijk R."/>
            <person name="Schleper C."/>
            <person name="Guy L."/>
            <person name="Ettema T.J."/>
        </authorList>
    </citation>
    <scope>NUCLEOTIDE SEQUENCE</scope>
</reference>
<dbReference type="AlphaFoldDB" id="A0A0F8WWM8"/>
<dbReference type="EMBL" id="LAZR01062553">
    <property type="protein sequence ID" value="KKK61282.1"/>
    <property type="molecule type" value="Genomic_DNA"/>
</dbReference>
<dbReference type="InterPro" id="IPR002915">
    <property type="entry name" value="DeoC/FbaB/LacD_aldolase"/>
</dbReference>
<dbReference type="GO" id="GO:0016829">
    <property type="term" value="F:lyase activity"/>
    <property type="evidence" value="ECO:0007669"/>
    <property type="project" value="InterPro"/>
</dbReference>
<dbReference type="Gene3D" id="3.20.20.70">
    <property type="entry name" value="Aldolase class I"/>
    <property type="match status" value="1"/>
</dbReference>
<accession>A0A0F8WWM8</accession>
<organism evidence="1">
    <name type="scientific">marine sediment metagenome</name>
    <dbReference type="NCBI Taxonomy" id="412755"/>
    <lineage>
        <taxon>unclassified sequences</taxon>
        <taxon>metagenomes</taxon>
        <taxon>ecological metagenomes</taxon>
    </lineage>
</organism>
<protein>
    <recommendedName>
        <fullName evidence="2">Fructose-bisphosphate aldolase</fullName>
    </recommendedName>
</protein>
<dbReference type="InterPro" id="IPR013785">
    <property type="entry name" value="Aldolase_TIM"/>
</dbReference>
<gene>
    <name evidence="1" type="ORF">LCGC14_3015880</name>
</gene>
<name>A0A0F8WWM8_9ZZZZ</name>
<dbReference type="Pfam" id="PF01791">
    <property type="entry name" value="DeoC"/>
    <property type="match status" value="1"/>
</dbReference>